<dbReference type="SMART" id="SM00256">
    <property type="entry name" value="FBOX"/>
    <property type="match status" value="1"/>
</dbReference>
<dbReference type="Pfam" id="PF00646">
    <property type="entry name" value="F-box"/>
    <property type="match status" value="1"/>
</dbReference>
<dbReference type="OrthoDB" id="2322499at2759"/>
<dbReference type="InParanoid" id="A0A409W9G8"/>
<dbReference type="InterPro" id="IPR036047">
    <property type="entry name" value="F-box-like_dom_sf"/>
</dbReference>
<accession>A0A409W9G8</accession>
<feature type="region of interest" description="Disordered" evidence="1">
    <location>
        <begin position="1"/>
        <end position="32"/>
    </location>
</feature>
<dbReference type="InterPro" id="IPR001810">
    <property type="entry name" value="F-box_dom"/>
</dbReference>
<dbReference type="Gene3D" id="1.20.1280.50">
    <property type="match status" value="1"/>
</dbReference>
<evidence type="ECO:0000313" key="3">
    <source>
        <dbReference type="EMBL" id="PPQ75135.1"/>
    </source>
</evidence>
<dbReference type="CDD" id="cd09917">
    <property type="entry name" value="F-box_SF"/>
    <property type="match status" value="1"/>
</dbReference>
<proteinExistence type="predicted"/>
<dbReference type="EMBL" id="NHTK01005698">
    <property type="protein sequence ID" value="PPQ75135.1"/>
    <property type="molecule type" value="Genomic_DNA"/>
</dbReference>
<keyword evidence="4" id="KW-1185">Reference proteome</keyword>
<evidence type="ECO:0000313" key="4">
    <source>
        <dbReference type="Proteomes" id="UP000284842"/>
    </source>
</evidence>
<evidence type="ECO:0000259" key="2">
    <source>
        <dbReference type="PROSITE" id="PS50181"/>
    </source>
</evidence>
<gene>
    <name evidence="3" type="ORF">CVT24_010097</name>
</gene>
<evidence type="ECO:0000256" key="1">
    <source>
        <dbReference type="SAM" id="MobiDB-lite"/>
    </source>
</evidence>
<dbReference type="STRING" id="181874.A0A409W9G8"/>
<dbReference type="Proteomes" id="UP000284842">
    <property type="component" value="Unassembled WGS sequence"/>
</dbReference>
<organism evidence="3 4">
    <name type="scientific">Panaeolus cyanescens</name>
    <dbReference type="NCBI Taxonomy" id="181874"/>
    <lineage>
        <taxon>Eukaryota</taxon>
        <taxon>Fungi</taxon>
        <taxon>Dikarya</taxon>
        <taxon>Basidiomycota</taxon>
        <taxon>Agaricomycotina</taxon>
        <taxon>Agaricomycetes</taxon>
        <taxon>Agaricomycetidae</taxon>
        <taxon>Agaricales</taxon>
        <taxon>Agaricineae</taxon>
        <taxon>Galeropsidaceae</taxon>
        <taxon>Panaeolus</taxon>
    </lineage>
</organism>
<dbReference type="PROSITE" id="PS50181">
    <property type="entry name" value="FBOX"/>
    <property type="match status" value="1"/>
</dbReference>
<sequence length="656" mass="75759">MVKGGAQGTAAGSNKRKRKAPVKTKDEDTNENLKVVKKPKKLKKQQGALTKLLDMPLDILLEIFGHLQPADLLSLGRVSQEFRQLVMSAEFKCIWIQCRTRLADNSPECPQDITEPMFAELVFGKGCLNCKRVGVHLHTLWQARTRLCTNCISKTFVSATFIRPLKLPQDIFDMVPSIKVKRDMLYSPKYANMWAKEYHALKTAVEQVKWEKTKLRYLRSVAKHAKACEAWVVEAKHSIEAEKDRNVEERQAKLLEMAKEMGWADEILRRYFKDLPFSSELDKICQKPFTDESIEKAKVIINDMMKNTQEERLTEEKEELFRSRMEVLQTAYDQAVQDWLPTNNAPYISDFFVVPHIRSVVVDTPPEFTVTREHFFDKDTFSGLVEEARSIRRKKCLEVIANGYKKIQTIKAEYDPETVLNLATTAFTFENYRLPENTSFNAAQALSWKSSLALLSGSQKLPLVERVALQVFKYSPWNAENAIIFNWMAHDIITNLMNLCGIDPLTTTLMEMNTLDPIFECVPCNKMSRGRLMMRWATAVSHIKTTHYSDTSSSVSFIEVPNAEELARVRKEIKETKERRAYSNNIDTKCKHCDDGQVVGKLHSMRRHLFDKHEVRYPEDKDWEFVGTLTKVQEHWLWPPRHLEGKPCTVLGVHFL</sequence>
<dbReference type="SUPFAM" id="SSF81383">
    <property type="entry name" value="F-box domain"/>
    <property type="match status" value="1"/>
</dbReference>
<name>A0A409W9G8_9AGAR</name>
<protein>
    <recommendedName>
        <fullName evidence="2">F-box domain-containing protein</fullName>
    </recommendedName>
</protein>
<feature type="domain" description="F-box" evidence="2">
    <location>
        <begin position="49"/>
        <end position="98"/>
    </location>
</feature>
<dbReference type="AlphaFoldDB" id="A0A409W9G8"/>
<reference evidence="3 4" key="1">
    <citation type="journal article" date="2018" name="Evol. Lett.">
        <title>Horizontal gene cluster transfer increased hallucinogenic mushroom diversity.</title>
        <authorList>
            <person name="Reynolds H.T."/>
            <person name="Vijayakumar V."/>
            <person name="Gluck-Thaler E."/>
            <person name="Korotkin H.B."/>
            <person name="Matheny P.B."/>
            <person name="Slot J.C."/>
        </authorList>
    </citation>
    <scope>NUCLEOTIDE SEQUENCE [LARGE SCALE GENOMIC DNA]</scope>
    <source>
        <strain evidence="3 4">2629</strain>
    </source>
</reference>
<comment type="caution">
    <text evidence="3">The sequence shown here is derived from an EMBL/GenBank/DDBJ whole genome shotgun (WGS) entry which is preliminary data.</text>
</comment>